<keyword evidence="4" id="KW-1133">Transmembrane helix</keyword>
<evidence type="ECO:0000256" key="2">
    <source>
        <dbReference type="ARBA" id="ARBA00022692"/>
    </source>
</evidence>
<feature type="non-terminal residue" evidence="7">
    <location>
        <position position="234"/>
    </location>
</feature>
<evidence type="ECO:0000256" key="1">
    <source>
        <dbReference type="ARBA" id="ARBA00004370"/>
    </source>
</evidence>
<keyword evidence="5" id="KW-0472">Membrane</keyword>
<sequence length="234" mass="24679">AIERLNSNPAWDAARAALEGSAYQVPEEIYSPVPSTQAQLDSVSSSSLTLPEKALFPGAQYRFVLNVSDSNNPSRFSIAATEIKVIQSQPHLGSLRVSPMRGTSGVTEFTLEAYGWSAEEAGMPLLYDFGYLDNQGPPLGGGTAEVRLGSGPRALLVTQDLPAGDITFFVDVYTTFGGSLRATVDVTVDAWPVSNATSQRLADALSAIELADPAAAIAQLHQSSEGICNDLESG</sequence>
<dbReference type="GO" id="GO:0005886">
    <property type="term" value="C:plasma membrane"/>
    <property type="evidence" value="ECO:0007669"/>
    <property type="project" value="TreeGrafter"/>
</dbReference>
<gene>
    <name evidence="7" type="ORF">C1SCF055_LOCUS30002</name>
</gene>
<reference evidence="7" key="1">
    <citation type="submission" date="2022-10" db="EMBL/GenBank/DDBJ databases">
        <authorList>
            <person name="Chen Y."/>
            <person name="Dougan E. K."/>
            <person name="Chan C."/>
            <person name="Rhodes N."/>
            <person name="Thang M."/>
        </authorList>
    </citation>
    <scope>NUCLEOTIDE SEQUENCE</scope>
</reference>
<dbReference type="GO" id="GO:0006816">
    <property type="term" value="P:calcium ion transport"/>
    <property type="evidence" value="ECO:0007669"/>
    <property type="project" value="TreeGrafter"/>
</dbReference>
<dbReference type="AlphaFoldDB" id="A0A9P1D709"/>
<evidence type="ECO:0000313" key="8">
    <source>
        <dbReference type="EMBL" id="CAL1157566.1"/>
    </source>
</evidence>
<dbReference type="GO" id="GO:0005261">
    <property type="term" value="F:monoatomic cation channel activity"/>
    <property type="evidence" value="ECO:0007669"/>
    <property type="project" value="TreeGrafter"/>
</dbReference>
<comment type="subcellular location">
    <subcellularLocation>
        <location evidence="1">Membrane</location>
    </subcellularLocation>
</comment>
<keyword evidence="10" id="KW-1185">Reference proteome</keyword>
<dbReference type="Pfam" id="PF02010">
    <property type="entry name" value="REJ"/>
    <property type="match status" value="1"/>
</dbReference>
<accession>A0A9P1D709</accession>
<evidence type="ECO:0000256" key="5">
    <source>
        <dbReference type="ARBA" id="ARBA00023136"/>
    </source>
</evidence>
<dbReference type="Proteomes" id="UP001152797">
    <property type="component" value="Unassembled WGS sequence"/>
</dbReference>
<reference evidence="8" key="2">
    <citation type="submission" date="2024-04" db="EMBL/GenBank/DDBJ databases">
        <authorList>
            <person name="Chen Y."/>
            <person name="Shah S."/>
            <person name="Dougan E. K."/>
            <person name="Thang M."/>
            <person name="Chan C."/>
        </authorList>
    </citation>
    <scope>NUCLEOTIDE SEQUENCE [LARGE SCALE GENOMIC DNA]</scope>
</reference>
<evidence type="ECO:0000256" key="4">
    <source>
        <dbReference type="ARBA" id="ARBA00022989"/>
    </source>
</evidence>
<organism evidence="7">
    <name type="scientific">Cladocopium goreaui</name>
    <dbReference type="NCBI Taxonomy" id="2562237"/>
    <lineage>
        <taxon>Eukaryota</taxon>
        <taxon>Sar</taxon>
        <taxon>Alveolata</taxon>
        <taxon>Dinophyceae</taxon>
        <taxon>Suessiales</taxon>
        <taxon>Symbiodiniaceae</taxon>
        <taxon>Cladocopium</taxon>
    </lineage>
</organism>
<dbReference type="PANTHER" id="PTHR46730:SF1">
    <property type="entry name" value="PLAT DOMAIN-CONTAINING PROTEIN"/>
    <property type="match status" value="1"/>
</dbReference>
<dbReference type="EMBL" id="CAMXCT010003384">
    <property type="protein sequence ID" value="CAI4004191.1"/>
    <property type="molecule type" value="Genomic_DNA"/>
</dbReference>
<protein>
    <submittedName>
        <fullName evidence="9">PKD/REJ-like domain-containing protein</fullName>
    </submittedName>
</protein>
<feature type="domain" description="PKD/REJ-like" evidence="6">
    <location>
        <begin position="41"/>
        <end position="202"/>
    </location>
</feature>
<dbReference type="EMBL" id="CAMXCT030003384">
    <property type="protein sequence ID" value="CAL4791503.1"/>
    <property type="molecule type" value="Genomic_DNA"/>
</dbReference>
<comment type="caution">
    <text evidence="7">The sequence shown here is derived from an EMBL/GenBank/DDBJ whole genome shotgun (WGS) entry which is preliminary data.</text>
</comment>
<dbReference type="PANTHER" id="PTHR46730">
    <property type="entry name" value="POLYCYSTIN-1"/>
    <property type="match status" value="1"/>
</dbReference>
<evidence type="ECO:0000313" key="7">
    <source>
        <dbReference type="EMBL" id="CAI4004191.1"/>
    </source>
</evidence>
<proteinExistence type="predicted"/>
<keyword evidence="3" id="KW-0677">Repeat</keyword>
<evidence type="ECO:0000256" key="3">
    <source>
        <dbReference type="ARBA" id="ARBA00022737"/>
    </source>
</evidence>
<dbReference type="InterPro" id="IPR002859">
    <property type="entry name" value="PKD/REJ-like"/>
</dbReference>
<evidence type="ECO:0000259" key="6">
    <source>
        <dbReference type="Pfam" id="PF02010"/>
    </source>
</evidence>
<keyword evidence="2" id="KW-0812">Transmembrane</keyword>
<name>A0A9P1D709_9DINO</name>
<evidence type="ECO:0000313" key="10">
    <source>
        <dbReference type="Proteomes" id="UP001152797"/>
    </source>
</evidence>
<dbReference type="EMBL" id="CAMXCT020003384">
    <property type="protein sequence ID" value="CAL1157566.1"/>
    <property type="molecule type" value="Genomic_DNA"/>
</dbReference>
<evidence type="ECO:0000313" key="9">
    <source>
        <dbReference type="EMBL" id="CAL4791503.1"/>
    </source>
</evidence>